<evidence type="ECO:0000313" key="3">
    <source>
        <dbReference type="Proteomes" id="UP000435036"/>
    </source>
</evidence>
<feature type="transmembrane region" description="Helical" evidence="1">
    <location>
        <begin position="277"/>
        <end position="295"/>
    </location>
</feature>
<dbReference type="Proteomes" id="UP000435036">
    <property type="component" value="Unassembled WGS sequence"/>
</dbReference>
<dbReference type="RefSeq" id="WP_160367632.1">
    <property type="nucleotide sequence ID" value="NZ_WSQA01000002.1"/>
</dbReference>
<keyword evidence="1" id="KW-1133">Transmembrane helix</keyword>
<keyword evidence="1" id="KW-0812">Transmembrane</keyword>
<reference evidence="2 3" key="1">
    <citation type="submission" date="2019-12" db="EMBL/GenBank/DDBJ databases">
        <authorList>
            <person name="Dong K."/>
        </authorList>
    </citation>
    <scope>NUCLEOTIDE SEQUENCE [LARGE SCALE GENOMIC DNA]</scope>
    <source>
        <strain evidence="2 3">JCM 31225</strain>
    </source>
</reference>
<feature type="transmembrane region" description="Helical" evidence="1">
    <location>
        <begin position="188"/>
        <end position="213"/>
    </location>
</feature>
<sequence length="437" mass="50150">MELSINKNYSGIKSEPSKLSVIITSILLGILVSTYFFPFEFTFLPKGLNTKVILAVFAVLILAVQFIRQGAVLINKELFPAIGIAVIFSIIGFISVEVNNSSDLSYANYWISFATWLLGAYTTIFVLELYHKTFNFKTLFHYLIAVCVVQCFLALLIDNNETVKTIVDRYISQDTVADVKFLNEVDRLYGIGAAIDVAGTRFSIILIGLCAILKNEFDGENRRSLILFYWFSFFVISVIGNMISRTTTVGLAMGLGYLLISSNIFKSDIRFSVLKSWGLIFVVSIILLLLSIYFYNTNLEFREQLRFGFEGFFNWLETGVWTTGSTERLNSEMWRWPDIDDYQTWVIGKAQFANWFFAGTDIGYCRFIFYSGLLGLVTFSIFFIVNAWICALKFPKYRLFFIFLLALTFIIWLKVSTDLFLIYALFYCMNNERKVAQ</sequence>
<dbReference type="AlphaFoldDB" id="A0A6N8KZK2"/>
<organism evidence="2 3">
    <name type="scientific">Sphingobacterium humi</name>
    <dbReference type="NCBI Taxonomy" id="1796905"/>
    <lineage>
        <taxon>Bacteria</taxon>
        <taxon>Pseudomonadati</taxon>
        <taxon>Bacteroidota</taxon>
        <taxon>Sphingobacteriia</taxon>
        <taxon>Sphingobacteriales</taxon>
        <taxon>Sphingobacteriaceae</taxon>
        <taxon>Sphingobacterium</taxon>
    </lineage>
</organism>
<name>A0A6N8KZK2_9SPHI</name>
<keyword evidence="3" id="KW-1185">Reference proteome</keyword>
<feature type="transmembrane region" description="Helical" evidence="1">
    <location>
        <begin position="50"/>
        <end position="67"/>
    </location>
</feature>
<evidence type="ECO:0000256" key="1">
    <source>
        <dbReference type="SAM" id="Phobius"/>
    </source>
</evidence>
<comment type="caution">
    <text evidence="2">The sequence shown here is derived from an EMBL/GenBank/DDBJ whole genome shotgun (WGS) entry which is preliminary data.</text>
</comment>
<evidence type="ECO:0000313" key="2">
    <source>
        <dbReference type="EMBL" id="MVZ60982.1"/>
    </source>
</evidence>
<feature type="transmembrane region" description="Helical" evidence="1">
    <location>
        <begin position="79"/>
        <end position="96"/>
    </location>
</feature>
<proteinExistence type="predicted"/>
<feature type="transmembrane region" description="Helical" evidence="1">
    <location>
        <begin position="399"/>
        <end position="426"/>
    </location>
</feature>
<dbReference type="OrthoDB" id="703085at2"/>
<feature type="transmembrane region" description="Helical" evidence="1">
    <location>
        <begin position="108"/>
        <end position="127"/>
    </location>
</feature>
<gene>
    <name evidence="2" type="ORF">GQF63_03000</name>
</gene>
<dbReference type="EMBL" id="WSQA01000002">
    <property type="protein sequence ID" value="MVZ60982.1"/>
    <property type="molecule type" value="Genomic_DNA"/>
</dbReference>
<feature type="transmembrane region" description="Helical" evidence="1">
    <location>
        <begin position="139"/>
        <end position="157"/>
    </location>
</feature>
<accession>A0A6N8KZK2</accession>
<feature type="transmembrane region" description="Helical" evidence="1">
    <location>
        <begin position="367"/>
        <end position="392"/>
    </location>
</feature>
<protein>
    <recommendedName>
        <fullName evidence="4">O-antigen ligase domain-containing protein</fullName>
    </recommendedName>
</protein>
<evidence type="ECO:0008006" key="4">
    <source>
        <dbReference type="Google" id="ProtNLM"/>
    </source>
</evidence>
<feature type="transmembrane region" description="Helical" evidence="1">
    <location>
        <begin position="225"/>
        <end position="243"/>
    </location>
</feature>
<keyword evidence="1" id="KW-0472">Membrane</keyword>
<feature type="transmembrane region" description="Helical" evidence="1">
    <location>
        <begin position="21"/>
        <end position="38"/>
    </location>
</feature>